<gene>
    <name evidence="1" type="ORF">LCGC14_1329370</name>
</gene>
<proteinExistence type="predicted"/>
<organism evidence="1">
    <name type="scientific">marine sediment metagenome</name>
    <dbReference type="NCBI Taxonomy" id="412755"/>
    <lineage>
        <taxon>unclassified sequences</taxon>
        <taxon>metagenomes</taxon>
        <taxon>ecological metagenomes</taxon>
    </lineage>
</organism>
<name>A0A0F9NJL8_9ZZZZ</name>
<evidence type="ECO:0000313" key="1">
    <source>
        <dbReference type="EMBL" id="KKM81492.1"/>
    </source>
</evidence>
<accession>A0A0F9NJL8</accession>
<dbReference type="EMBL" id="LAZR01008013">
    <property type="protein sequence ID" value="KKM81492.1"/>
    <property type="molecule type" value="Genomic_DNA"/>
</dbReference>
<reference evidence="1" key="1">
    <citation type="journal article" date="2015" name="Nature">
        <title>Complex archaea that bridge the gap between prokaryotes and eukaryotes.</title>
        <authorList>
            <person name="Spang A."/>
            <person name="Saw J.H."/>
            <person name="Jorgensen S.L."/>
            <person name="Zaremba-Niedzwiedzka K."/>
            <person name="Martijn J."/>
            <person name="Lind A.E."/>
            <person name="van Eijk R."/>
            <person name="Schleper C."/>
            <person name="Guy L."/>
            <person name="Ettema T.J."/>
        </authorList>
    </citation>
    <scope>NUCLEOTIDE SEQUENCE</scope>
</reference>
<comment type="caution">
    <text evidence="1">The sequence shown here is derived from an EMBL/GenBank/DDBJ whole genome shotgun (WGS) entry which is preliminary data.</text>
</comment>
<dbReference type="AlphaFoldDB" id="A0A0F9NJL8"/>
<protein>
    <submittedName>
        <fullName evidence="1">Uncharacterized protein</fullName>
    </submittedName>
</protein>
<sequence>MRGVSTDCPHCGEGQLFPDTQEEGALSCLQCGNLVYNEAPSPYETDRRSRTDNRQVTRPFNEYRQTLTAEEFEEKFKDILDAETLKRLMEEPA</sequence>